<keyword evidence="1" id="KW-0808">Transferase</keyword>
<gene>
    <name evidence="1" type="ORF">FGF04_39755</name>
</gene>
<sequence>MSSEPDYVFRSIRADEWPAVKEIRLASLRDPVADIAFMDTYENASAQPDRFWQERAAGAAEGVLERQQIVAEEVGGRWVGSLVVLVEEAGAVG</sequence>
<keyword evidence="2" id="KW-1185">Reference proteome</keyword>
<name>A0A5A9YWY4_9ACTN</name>
<comment type="caution">
    <text evidence="1">The sequence shown here is derived from an EMBL/GenBank/DDBJ whole genome shotgun (WGS) entry which is preliminary data.</text>
</comment>
<feature type="non-terminal residue" evidence="1">
    <location>
        <position position="93"/>
    </location>
</feature>
<proteinExistence type="predicted"/>
<evidence type="ECO:0000313" key="1">
    <source>
        <dbReference type="EMBL" id="KAA0909345.1"/>
    </source>
</evidence>
<organism evidence="1 2">
    <name type="scientific">Streptomyces apricus</name>
    <dbReference type="NCBI Taxonomy" id="1828112"/>
    <lineage>
        <taxon>Bacteria</taxon>
        <taxon>Bacillati</taxon>
        <taxon>Actinomycetota</taxon>
        <taxon>Actinomycetes</taxon>
        <taxon>Kitasatosporales</taxon>
        <taxon>Streptomycetaceae</taxon>
        <taxon>Streptomyces</taxon>
    </lineage>
</organism>
<dbReference type="Proteomes" id="UP000324965">
    <property type="component" value="Unassembled WGS sequence"/>
</dbReference>
<protein>
    <submittedName>
        <fullName evidence="1">GNAT family N-acetyltransferase</fullName>
    </submittedName>
</protein>
<accession>A0A5A9YWY4</accession>
<dbReference type="GO" id="GO:0016740">
    <property type="term" value="F:transferase activity"/>
    <property type="evidence" value="ECO:0007669"/>
    <property type="project" value="UniProtKB-KW"/>
</dbReference>
<evidence type="ECO:0000313" key="2">
    <source>
        <dbReference type="Proteomes" id="UP000324965"/>
    </source>
</evidence>
<dbReference type="AlphaFoldDB" id="A0A5A9YWY4"/>
<reference evidence="1 2" key="1">
    <citation type="submission" date="2019-05" db="EMBL/GenBank/DDBJ databases">
        <authorList>
            <person name="Hariharan J."/>
            <person name="Choudoir M.J."/>
            <person name="Diebold P."/>
            <person name="Panke-Buisse K."/>
            <person name="Buckley D.H."/>
        </authorList>
    </citation>
    <scope>NUCLEOTIDE SEQUENCE [LARGE SCALE GENOMIC DNA]</scope>
    <source>
        <strain evidence="1 2">SUN51</strain>
    </source>
</reference>
<dbReference type="EMBL" id="VDFC01000292">
    <property type="protein sequence ID" value="KAA0909345.1"/>
    <property type="molecule type" value="Genomic_DNA"/>
</dbReference>